<dbReference type="Pfam" id="PF04471">
    <property type="entry name" value="Mrr_cat"/>
    <property type="match status" value="1"/>
</dbReference>
<evidence type="ECO:0000313" key="3">
    <source>
        <dbReference type="EMBL" id="TRW99040.1"/>
    </source>
</evidence>
<dbReference type="EMBL" id="RYFG02000060">
    <property type="protein sequence ID" value="TRW99040.1"/>
    <property type="molecule type" value="Genomic_DNA"/>
</dbReference>
<accession>A0ABY3CCH5</accession>
<dbReference type="GO" id="GO:0004519">
    <property type="term" value="F:endonuclease activity"/>
    <property type="evidence" value="ECO:0007669"/>
    <property type="project" value="UniProtKB-KW"/>
</dbReference>
<proteinExistence type="predicted"/>
<dbReference type="InterPro" id="IPR052906">
    <property type="entry name" value="Type_IV_Methyl-Rstrct_Enzyme"/>
</dbReference>
<name>A0ABY3CCH5_9GAMM</name>
<comment type="caution">
    <text evidence="3">The sequence shown here is derived from an EMBL/GenBank/DDBJ whole genome shotgun (WGS) entry which is preliminary data.</text>
</comment>
<keyword evidence="1" id="KW-0804">Transcription</keyword>
<dbReference type="PANTHER" id="PTHR30015:SF7">
    <property type="entry name" value="TYPE IV METHYL-DIRECTED RESTRICTION ENZYME ECOKMRR"/>
    <property type="match status" value="1"/>
</dbReference>
<evidence type="ECO:0000313" key="4">
    <source>
        <dbReference type="Proteomes" id="UP000733744"/>
    </source>
</evidence>
<reference evidence="3 4" key="1">
    <citation type="journal article" date="2019" name="Antonie Van Leeuwenhoek">
        <title>Description of 'Ca. Methylobacter oryzae' KRF1, a novel species from the environmentally important Methylobacter clade 2.</title>
        <authorList>
            <person name="Khatri K."/>
            <person name="Mohite J.A."/>
            <person name="Pandit P.S."/>
            <person name="Bahulikar R."/>
            <person name="Rahalkar M.C."/>
        </authorList>
    </citation>
    <scope>NUCLEOTIDE SEQUENCE [LARGE SCALE GENOMIC DNA]</scope>
    <source>
        <strain evidence="3 4">KRF1</strain>
    </source>
</reference>
<protein>
    <submittedName>
        <fullName evidence="3">Restriction endonuclease</fullName>
    </submittedName>
</protein>
<dbReference type="InterPro" id="IPR007759">
    <property type="entry name" value="Asxl_HARE-HTH"/>
</dbReference>
<evidence type="ECO:0000259" key="2">
    <source>
        <dbReference type="PROSITE" id="PS51913"/>
    </source>
</evidence>
<keyword evidence="3" id="KW-0255">Endonuclease</keyword>
<dbReference type="Gene3D" id="3.40.1350.10">
    <property type="match status" value="1"/>
</dbReference>
<dbReference type="SUPFAM" id="SSF52980">
    <property type="entry name" value="Restriction endonuclease-like"/>
    <property type="match status" value="1"/>
</dbReference>
<dbReference type="PANTHER" id="PTHR30015">
    <property type="entry name" value="MRR RESTRICTION SYSTEM PROTEIN"/>
    <property type="match status" value="1"/>
</dbReference>
<dbReference type="RefSeq" id="WP_127030700.1">
    <property type="nucleotide sequence ID" value="NZ_RYFG02000060.1"/>
</dbReference>
<keyword evidence="3" id="KW-0540">Nuclease</keyword>
<dbReference type="InterPro" id="IPR011856">
    <property type="entry name" value="tRNA_endonuc-like_dom_sf"/>
</dbReference>
<sequence>MTIVESIRKVLSTSTESLTIKQIYDLIIKMDLYCFNAKDPKAIVRQQVRRHCAGLSFPSAMPNKYFKQTENGRYCLIENNDDFEIIQVLRDRKDKIPEENIQDFYFQHIDDIKKDLIDKMLNVDPAFFEQLVLDLLLKMGYGSNGSVSRRGNGADGGIDGEILQDKLGFDRIYTQAKRYGLNRPVREPEIRDFVGALKNISKGVFITTSRFTSSAVRYAYDQQQKTLVLIDGERLAQLMVDFELGVQKTYEYSTFRIDSDYFGEI</sequence>
<dbReference type="Proteomes" id="UP000733744">
    <property type="component" value="Unassembled WGS sequence"/>
</dbReference>
<evidence type="ECO:0000256" key="1">
    <source>
        <dbReference type="ARBA" id="ARBA00023163"/>
    </source>
</evidence>
<gene>
    <name evidence="3" type="ORF">EKO24_006795</name>
</gene>
<dbReference type="PROSITE" id="PS51913">
    <property type="entry name" value="HTH_HARE"/>
    <property type="match status" value="1"/>
</dbReference>
<keyword evidence="4" id="KW-1185">Reference proteome</keyword>
<dbReference type="InterPro" id="IPR007560">
    <property type="entry name" value="Restrct_endonuc_IV_Mrr"/>
</dbReference>
<dbReference type="InterPro" id="IPR011335">
    <property type="entry name" value="Restrct_endonuc-II-like"/>
</dbReference>
<feature type="domain" description="HTH HARE-type" evidence="2">
    <location>
        <begin position="1"/>
        <end position="79"/>
    </location>
</feature>
<organism evidence="3 4">
    <name type="scientific">Candidatus Methylobacter oryzae</name>
    <dbReference type="NCBI Taxonomy" id="2497749"/>
    <lineage>
        <taxon>Bacteria</taxon>
        <taxon>Pseudomonadati</taxon>
        <taxon>Pseudomonadota</taxon>
        <taxon>Gammaproteobacteria</taxon>
        <taxon>Methylococcales</taxon>
        <taxon>Methylococcaceae</taxon>
        <taxon>Methylobacter</taxon>
    </lineage>
</organism>
<keyword evidence="3" id="KW-0378">Hydrolase</keyword>